<reference evidence="2" key="2">
    <citation type="submission" date="2015-01" db="EMBL/GenBank/DDBJ databases">
        <title>Evolutionary Origins and Diversification of the Mycorrhizal Mutualists.</title>
        <authorList>
            <consortium name="DOE Joint Genome Institute"/>
            <consortium name="Mycorrhizal Genomics Consortium"/>
            <person name="Kohler A."/>
            <person name="Kuo A."/>
            <person name="Nagy L.G."/>
            <person name="Floudas D."/>
            <person name="Copeland A."/>
            <person name="Barry K.W."/>
            <person name="Cichocki N."/>
            <person name="Veneault-Fourrey C."/>
            <person name="LaButti K."/>
            <person name="Lindquist E.A."/>
            <person name="Lipzen A."/>
            <person name="Lundell T."/>
            <person name="Morin E."/>
            <person name="Murat C."/>
            <person name="Riley R."/>
            <person name="Ohm R."/>
            <person name="Sun H."/>
            <person name="Tunlid A."/>
            <person name="Henrissat B."/>
            <person name="Grigoriev I.V."/>
            <person name="Hibbett D.S."/>
            <person name="Martin F."/>
        </authorList>
    </citation>
    <scope>NUCLEOTIDE SEQUENCE [LARGE SCALE GENOMIC DNA]</scope>
    <source>
        <strain evidence="2">F 1598</strain>
    </source>
</reference>
<dbReference type="InParanoid" id="A0A0C3FZQ4"/>
<gene>
    <name evidence="1" type="ORF">PILCRDRAFT_819343</name>
</gene>
<keyword evidence="2" id="KW-1185">Reference proteome</keyword>
<reference evidence="1 2" key="1">
    <citation type="submission" date="2014-04" db="EMBL/GenBank/DDBJ databases">
        <authorList>
            <consortium name="DOE Joint Genome Institute"/>
            <person name="Kuo A."/>
            <person name="Tarkka M."/>
            <person name="Buscot F."/>
            <person name="Kohler A."/>
            <person name="Nagy L.G."/>
            <person name="Floudas D."/>
            <person name="Copeland A."/>
            <person name="Barry K.W."/>
            <person name="Cichocki N."/>
            <person name="Veneault-Fourrey C."/>
            <person name="LaButti K."/>
            <person name="Lindquist E.A."/>
            <person name="Lipzen A."/>
            <person name="Lundell T."/>
            <person name="Morin E."/>
            <person name="Murat C."/>
            <person name="Sun H."/>
            <person name="Tunlid A."/>
            <person name="Henrissat B."/>
            <person name="Grigoriev I.V."/>
            <person name="Hibbett D.S."/>
            <person name="Martin F."/>
            <person name="Nordberg H.P."/>
            <person name="Cantor M.N."/>
            <person name="Hua S.X."/>
        </authorList>
    </citation>
    <scope>NUCLEOTIDE SEQUENCE [LARGE SCALE GENOMIC DNA]</scope>
    <source>
        <strain evidence="1 2">F 1598</strain>
    </source>
</reference>
<dbReference type="EMBL" id="KN832990">
    <property type="protein sequence ID" value="KIM83701.1"/>
    <property type="molecule type" value="Genomic_DNA"/>
</dbReference>
<dbReference type="HOGENOM" id="CLU_2747044_0_0_1"/>
<sequence>MRTVRTSGWHLSIAQWVHHCNIPLHPPTNRTTEHTDPGTESDAMLISLCWSETEKMNLCKISVRVIGIQKP</sequence>
<proteinExistence type="predicted"/>
<evidence type="ECO:0000313" key="1">
    <source>
        <dbReference type="EMBL" id="KIM83701.1"/>
    </source>
</evidence>
<protein>
    <submittedName>
        <fullName evidence="1">Uncharacterized protein</fullName>
    </submittedName>
</protein>
<organism evidence="1 2">
    <name type="scientific">Piloderma croceum (strain F 1598)</name>
    <dbReference type="NCBI Taxonomy" id="765440"/>
    <lineage>
        <taxon>Eukaryota</taxon>
        <taxon>Fungi</taxon>
        <taxon>Dikarya</taxon>
        <taxon>Basidiomycota</taxon>
        <taxon>Agaricomycotina</taxon>
        <taxon>Agaricomycetes</taxon>
        <taxon>Agaricomycetidae</taxon>
        <taxon>Atheliales</taxon>
        <taxon>Atheliaceae</taxon>
        <taxon>Piloderma</taxon>
    </lineage>
</organism>
<accession>A0A0C3FZQ4</accession>
<name>A0A0C3FZQ4_PILCF</name>
<feature type="non-terminal residue" evidence="1">
    <location>
        <position position="71"/>
    </location>
</feature>
<dbReference type="Proteomes" id="UP000054166">
    <property type="component" value="Unassembled WGS sequence"/>
</dbReference>
<evidence type="ECO:0000313" key="2">
    <source>
        <dbReference type="Proteomes" id="UP000054166"/>
    </source>
</evidence>
<dbReference type="AlphaFoldDB" id="A0A0C3FZQ4"/>